<evidence type="ECO:0000313" key="2">
    <source>
        <dbReference type="EMBL" id="KAK9720195.1"/>
    </source>
</evidence>
<sequence length="141" mass="16485">MPNFLSLTKRSDTSKKLKPPKAIPLTQENLLAHNTQMPPAKESKRARVVQYVSLQSSFSDKEEMLHSTENRTFRPPSIHSLEDLPNPQQYFSKDLDDSVSMIGRRRRKARLRLWFNRIVRTLKHFVPKMGKTHTYPSQQIV</sequence>
<feature type="compositionally biased region" description="Basic and acidic residues" evidence="1">
    <location>
        <begin position="62"/>
        <end position="72"/>
    </location>
</feature>
<keyword evidence="3" id="KW-1185">Reference proteome</keyword>
<gene>
    <name evidence="2" type="ORF">K7432_004318</name>
</gene>
<protein>
    <submittedName>
        <fullName evidence="2">Uncharacterized protein</fullName>
    </submittedName>
</protein>
<comment type="caution">
    <text evidence="2">The sequence shown here is derived from an EMBL/GenBank/DDBJ whole genome shotgun (WGS) entry which is preliminary data.</text>
</comment>
<name>A0ABR2W4T2_9FUNG</name>
<feature type="region of interest" description="Disordered" evidence="1">
    <location>
        <begin position="1"/>
        <end position="20"/>
    </location>
</feature>
<reference evidence="2 3" key="1">
    <citation type="submission" date="2023-04" db="EMBL/GenBank/DDBJ databases">
        <title>Genome of Basidiobolus ranarum AG-B5.</title>
        <authorList>
            <person name="Stajich J.E."/>
            <person name="Carter-House D."/>
            <person name="Gryganskyi A."/>
        </authorList>
    </citation>
    <scope>NUCLEOTIDE SEQUENCE [LARGE SCALE GENOMIC DNA]</scope>
    <source>
        <strain evidence="2 3">AG-B5</strain>
    </source>
</reference>
<accession>A0ABR2W4T2</accession>
<evidence type="ECO:0000256" key="1">
    <source>
        <dbReference type="SAM" id="MobiDB-lite"/>
    </source>
</evidence>
<evidence type="ECO:0000313" key="3">
    <source>
        <dbReference type="Proteomes" id="UP001479436"/>
    </source>
</evidence>
<organism evidence="2 3">
    <name type="scientific">Basidiobolus ranarum</name>
    <dbReference type="NCBI Taxonomy" id="34480"/>
    <lineage>
        <taxon>Eukaryota</taxon>
        <taxon>Fungi</taxon>
        <taxon>Fungi incertae sedis</taxon>
        <taxon>Zoopagomycota</taxon>
        <taxon>Entomophthoromycotina</taxon>
        <taxon>Basidiobolomycetes</taxon>
        <taxon>Basidiobolales</taxon>
        <taxon>Basidiobolaceae</taxon>
        <taxon>Basidiobolus</taxon>
    </lineage>
</organism>
<dbReference type="Proteomes" id="UP001479436">
    <property type="component" value="Unassembled WGS sequence"/>
</dbReference>
<proteinExistence type="predicted"/>
<feature type="region of interest" description="Disordered" evidence="1">
    <location>
        <begin position="62"/>
        <end position="86"/>
    </location>
</feature>
<dbReference type="EMBL" id="JASJQH010007022">
    <property type="protein sequence ID" value="KAK9720195.1"/>
    <property type="molecule type" value="Genomic_DNA"/>
</dbReference>